<dbReference type="Proteomes" id="UP000249633">
    <property type="component" value="Unassembled WGS sequence"/>
</dbReference>
<evidence type="ECO:0000259" key="2">
    <source>
        <dbReference type="Pfam" id="PF00582"/>
    </source>
</evidence>
<dbReference type="InterPro" id="IPR006015">
    <property type="entry name" value="Universal_stress_UspA"/>
</dbReference>
<dbReference type="PRINTS" id="PR01438">
    <property type="entry name" value="UNVRSLSTRESS"/>
</dbReference>
<evidence type="ECO:0000313" key="4">
    <source>
        <dbReference type="Proteomes" id="UP000249633"/>
    </source>
</evidence>
<dbReference type="Gene3D" id="3.40.50.620">
    <property type="entry name" value="HUPs"/>
    <property type="match status" value="1"/>
</dbReference>
<proteinExistence type="inferred from homology"/>
<feature type="domain" description="UspA" evidence="2">
    <location>
        <begin position="2"/>
        <end position="140"/>
    </location>
</feature>
<dbReference type="Pfam" id="PF00582">
    <property type="entry name" value="Usp"/>
    <property type="match status" value="1"/>
</dbReference>
<dbReference type="InterPro" id="IPR006016">
    <property type="entry name" value="UspA"/>
</dbReference>
<dbReference type="SUPFAM" id="SSF52402">
    <property type="entry name" value="Adenine nucleotide alpha hydrolases-like"/>
    <property type="match status" value="1"/>
</dbReference>
<name>A0A2W5FHE0_9BURK</name>
<evidence type="ECO:0000256" key="1">
    <source>
        <dbReference type="ARBA" id="ARBA00008791"/>
    </source>
</evidence>
<dbReference type="AlphaFoldDB" id="A0A2W5FHE0"/>
<dbReference type="CDD" id="cd23659">
    <property type="entry name" value="USP_At3g01520-like"/>
    <property type="match status" value="1"/>
</dbReference>
<sequence>MKVVLAVDGSVYTKHMLAYIAAREELVGKDNEFVALNVTVAVPPHATHFLSHDLLQQYYQDEGEKVLRPVREFSQMQGWKLRERHAVGHPGDTLAEMVNDEKPDLLVMGSHGHGAFLSAVLGSVASRVLAHTKAPVLIVR</sequence>
<evidence type="ECO:0000313" key="3">
    <source>
        <dbReference type="EMBL" id="PZP29059.1"/>
    </source>
</evidence>
<dbReference type="PANTHER" id="PTHR31964:SF113">
    <property type="entry name" value="USPA DOMAIN-CONTAINING PROTEIN"/>
    <property type="match status" value="1"/>
</dbReference>
<dbReference type="EMBL" id="QFOD01000019">
    <property type="protein sequence ID" value="PZP29059.1"/>
    <property type="molecule type" value="Genomic_DNA"/>
</dbReference>
<organism evidence="3 4">
    <name type="scientific">Roseateles depolymerans</name>
    <dbReference type="NCBI Taxonomy" id="76731"/>
    <lineage>
        <taxon>Bacteria</taxon>
        <taxon>Pseudomonadati</taxon>
        <taxon>Pseudomonadota</taxon>
        <taxon>Betaproteobacteria</taxon>
        <taxon>Burkholderiales</taxon>
        <taxon>Sphaerotilaceae</taxon>
        <taxon>Roseateles</taxon>
    </lineage>
</organism>
<comment type="caution">
    <text evidence="3">The sequence shown here is derived from an EMBL/GenBank/DDBJ whole genome shotgun (WGS) entry which is preliminary data.</text>
</comment>
<reference evidence="3 4" key="1">
    <citation type="submission" date="2017-08" db="EMBL/GenBank/DDBJ databases">
        <title>Infants hospitalized years apart are colonized by the same room-sourced microbial strains.</title>
        <authorList>
            <person name="Brooks B."/>
            <person name="Olm M.R."/>
            <person name="Firek B.A."/>
            <person name="Baker R."/>
            <person name="Thomas B.C."/>
            <person name="Morowitz M.J."/>
            <person name="Banfield J.F."/>
        </authorList>
    </citation>
    <scope>NUCLEOTIDE SEQUENCE [LARGE SCALE GENOMIC DNA]</scope>
    <source>
        <strain evidence="3">S2_012_000_R2_81</strain>
    </source>
</reference>
<gene>
    <name evidence="3" type="ORF">DI603_17745</name>
</gene>
<dbReference type="InterPro" id="IPR014729">
    <property type="entry name" value="Rossmann-like_a/b/a_fold"/>
</dbReference>
<dbReference type="PANTHER" id="PTHR31964">
    <property type="entry name" value="ADENINE NUCLEOTIDE ALPHA HYDROLASES-LIKE SUPERFAMILY PROTEIN"/>
    <property type="match status" value="1"/>
</dbReference>
<protein>
    <submittedName>
        <fullName evidence="3">Universal stress protein UspA</fullName>
    </submittedName>
</protein>
<accession>A0A2W5FHE0</accession>
<comment type="similarity">
    <text evidence="1">Belongs to the universal stress protein A family.</text>
</comment>